<dbReference type="SUPFAM" id="SSF52833">
    <property type="entry name" value="Thioredoxin-like"/>
    <property type="match status" value="1"/>
</dbReference>
<dbReference type="InterPro" id="IPR036249">
    <property type="entry name" value="Thioredoxin-like_sf"/>
</dbReference>
<dbReference type="Proteomes" id="UP000295781">
    <property type="component" value="Chromosome"/>
</dbReference>
<dbReference type="EMBL" id="CP012670">
    <property type="protein sequence ID" value="AUX25091.1"/>
    <property type="molecule type" value="Genomic_DNA"/>
</dbReference>
<feature type="chain" id="PRO_5020233947" evidence="1">
    <location>
        <begin position="20"/>
        <end position="191"/>
    </location>
</feature>
<evidence type="ECO:0000313" key="2">
    <source>
        <dbReference type="EMBL" id="AUX25091.1"/>
    </source>
</evidence>
<dbReference type="AlphaFoldDB" id="A0A4P2Q750"/>
<reference evidence="2 3" key="1">
    <citation type="submission" date="2015-09" db="EMBL/GenBank/DDBJ databases">
        <title>Sorangium comparison.</title>
        <authorList>
            <person name="Zaburannyi N."/>
            <person name="Bunk B."/>
            <person name="Overmann J."/>
            <person name="Mueller R."/>
        </authorList>
    </citation>
    <scope>NUCLEOTIDE SEQUENCE [LARGE SCALE GENOMIC DNA]</scope>
    <source>
        <strain evidence="2 3">So ceGT47</strain>
    </source>
</reference>
<evidence type="ECO:0000313" key="3">
    <source>
        <dbReference type="Proteomes" id="UP000295781"/>
    </source>
</evidence>
<dbReference type="Gene3D" id="3.40.30.10">
    <property type="entry name" value="Glutaredoxin"/>
    <property type="match status" value="1"/>
</dbReference>
<accession>A0A4P2Q750</accession>
<proteinExistence type="predicted"/>
<dbReference type="RefSeq" id="WP_242515299.1">
    <property type="nucleotide sequence ID" value="NZ_CP012670.1"/>
</dbReference>
<keyword evidence="1" id="KW-0732">Signal</keyword>
<sequence>MRPPALVLARALLASFALPFTLGCAGGDGATREPASAERPPAPALPARGPVRTFSYETLDGRELSTATLAGRLSVIGFVATYDVASQAEARFLAGLVRDHTPRINAALLVLEAEENRPLVEAFVSALKLPYPVALADAATIAGEGPFSGLHHVPSVVILDAEGREAFRHVGLITQEALEEVLRGIEREGAR</sequence>
<dbReference type="CDD" id="cd02966">
    <property type="entry name" value="TlpA_like_family"/>
    <property type="match status" value="1"/>
</dbReference>
<gene>
    <name evidence="2" type="primary">ccmF</name>
    <name evidence="2" type="ORF">SOCEGT47_056340</name>
</gene>
<organism evidence="2 3">
    <name type="scientific">Sorangium cellulosum</name>
    <name type="common">Polyangium cellulosum</name>
    <dbReference type="NCBI Taxonomy" id="56"/>
    <lineage>
        <taxon>Bacteria</taxon>
        <taxon>Pseudomonadati</taxon>
        <taxon>Myxococcota</taxon>
        <taxon>Polyangia</taxon>
        <taxon>Polyangiales</taxon>
        <taxon>Polyangiaceae</taxon>
        <taxon>Sorangium</taxon>
    </lineage>
</organism>
<feature type="signal peptide" evidence="1">
    <location>
        <begin position="1"/>
        <end position="19"/>
    </location>
</feature>
<evidence type="ECO:0000256" key="1">
    <source>
        <dbReference type="SAM" id="SignalP"/>
    </source>
</evidence>
<name>A0A4P2Q750_SORCE</name>
<dbReference type="PROSITE" id="PS51257">
    <property type="entry name" value="PROKAR_LIPOPROTEIN"/>
    <property type="match status" value="1"/>
</dbReference>
<protein>
    <submittedName>
        <fullName evidence="2">Cytochrome C-type biogenesis protein</fullName>
    </submittedName>
</protein>